<dbReference type="OMA" id="YVSWKHK"/>
<gene>
    <name evidence="1" type="primary">FGENESH: predicted gene_10.106</name>
    <name evidence="2" type="ORF">AAT19DRAFT_9429</name>
    <name evidence="1" type="ORF">BN2166_0052690</name>
</gene>
<dbReference type="OrthoDB" id="2963168at2759"/>
<evidence type="ECO:0000313" key="1">
    <source>
        <dbReference type="EMBL" id="CTR09408.1"/>
    </source>
</evidence>
<reference evidence="1 3" key="1">
    <citation type="submission" date="2015-07" db="EMBL/GenBank/DDBJ databases">
        <authorList>
            <person name="Cajimat M.N.B."/>
            <person name="Milazzo M.L."/>
            <person name="Fulhorst C.F."/>
        </authorList>
    </citation>
    <scope>NUCLEOTIDE SEQUENCE [LARGE SCALE GENOMIC DNA]</scope>
    <source>
        <strain evidence="1">Single colony</strain>
    </source>
</reference>
<dbReference type="PANTHER" id="PTHR14187:SF5">
    <property type="entry name" value="HEAT SHOCK 70 KDA PROTEIN 12A"/>
    <property type="match status" value="1"/>
</dbReference>
<dbReference type="EMBL" id="LCTV02000010">
    <property type="protein sequence ID" value="PRQ72090.1"/>
    <property type="molecule type" value="Genomic_DNA"/>
</dbReference>
<dbReference type="AlphaFoldDB" id="A0A0K3CKE6"/>
<organism evidence="1 3">
    <name type="scientific">Rhodotorula toruloides</name>
    <name type="common">Yeast</name>
    <name type="synonym">Rhodosporidium toruloides</name>
    <dbReference type="NCBI Taxonomy" id="5286"/>
    <lineage>
        <taxon>Eukaryota</taxon>
        <taxon>Fungi</taxon>
        <taxon>Dikarya</taxon>
        <taxon>Basidiomycota</taxon>
        <taxon>Pucciniomycotina</taxon>
        <taxon>Microbotryomycetes</taxon>
        <taxon>Sporidiobolales</taxon>
        <taxon>Sporidiobolaceae</taxon>
        <taxon>Rhodotorula</taxon>
    </lineage>
</organism>
<dbReference type="STRING" id="5286.A0A0K3CKE6"/>
<dbReference type="CDD" id="cd10170">
    <property type="entry name" value="ASKHA_NBD_HSP70"/>
    <property type="match status" value="1"/>
</dbReference>
<proteinExistence type="predicted"/>
<dbReference type="Proteomes" id="UP000239560">
    <property type="component" value="Unassembled WGS sequence"/>
</dbReference>
<evidence type="ECO:0000313" key="3">
    <source>
        <dbReference type="Proteomes" id="UP000199069"/>
    </source>
</evidence>
<evidence type="ECO:0000313" key="4">
    <source>
        <dbReference type="Proteomes" id="UP000239560"/>
    </source>
</evidence>
<dbReference type="Gene3D" id="3.30.420.40">
    <property type="match status" value="1"/>
</dbReference>
<name>A0A0K3CKE6_RHOTO</name>
<evidence type="ECO:0000313" key="2">
    <source>
        <dbReference type="EMBL" id="PRQ72090.1"/>
    </source>
</evidence>
<reference evidence="2 4" key="2">
    <citation type="journal article" date="2018" name="Elife">
        <title>Functional genomics of lipid metabolism in the oleaginous yeast Rhodosporidium toruloides.</title>
        <authorList>
            <person name="Coradetti S.T."/>
            <person name="Pinel D."/>
            <person name="Geiselman G."/>
            <person name="Ito M."/>
            <person name="Mondo S."/>
            <person name="Reilly M.C."/>
            <person name="Cheng Y.F."/>
            <person name="Bauer S."/>
            <person name="Grigoriev I."/>
            <person name="Gladden J.M."/>
            <person name="Simmons B.A."/>
            <person name="Brem R."/>
            <person name="Arkin A.P."/>
            <person name="Skerker J.M."/>
        </authorList>
    </citation>
    <scope>NUCLEOTIDE SEQUENCE [LARGE SCALE GENOMIC DNA]</scope>
    <source>
        <strain evidence="2 4">NBRC 0880</strain>
    </source>
</reference>
<dbReference type="Proteomes" id="UP000199069">
    <property type="component" value="Unassembled WGS sequence"/>
</dbReference>
<sequence length="719" mass="78903">MGSSRDAGTDGMRYWGEAEKLVLAFDVGNSASSVALTHLTWSCAPLSTPSSLRTVLTFPFSSPPLTPIPSRTPSMMAYDRDDKPRMYGAEVLTAEGKERIKEEGWVVVKRWKEQMRPVEPPSIANTAAEAKKKLLRKAKPTPVSSPSPYAARLAPAPVSMGTSTTSLASMKGSTWSLSSEGLLDAVDARADYDWVDLTNTPSNGSGSSSTKAVVPVEKKRKVVKVHSGPRLRDIFAAWLKHLTACARAWFGERTPNGEATFLRLWSTCVFVIAIPADWTTAETDMIRESMEDAGLLPERFAVGRLIFVKEPASIAHFARRHTKDPEKTWLQEGGSFVLCDAAEEGVSIIGYTVASNYPRLRLRAYEPVSRLPAGTAAITSAFRTFLENRLARTKFKSASIASHLVEEFRTKVLPVFAGVSVAPDAEYKLRVQKDGPEMDYKLEKGIDSGARIRDGWMTLTAQDVEDVFKPAADDIIVRLSSVLSRGGAKHILLSGGFGESAYLVHRLRETFRPPHASLVIPSLPAHSAVCEGVLRFYLSETLQPRGTRFALGVMTAVDWATSWEKGMASREVSVGSGGQKYVLGKFSEVVAKDSLLDSSMRWTKTFNVKYSLKSDEPPILAETLWLFDPDAALEGDDGWIIAPDGRPRPGYRIAGRVVAELDSLVLSLLERRTATEIYVHLEVQLVVYVGANSLEARFEWEDEGRPAVGSAIKLSHESF</sequence>
<keyword evidence="3" id="KW-1185">Reference proteome</keyword>
<dbReference type="PANTHER" id="PTHR14187">
    <property type="entry name" value="ALPHA KINASE/ELONGATION FACTOR 2 KINASE"/>
    <property type="match status" value="1"/>
</dbReference>
<dbReference type="EMBL" id="CWKI01000010">
    <property type="protein sequence ID" value="CTR09408.1"/>
    <property type="molecule type" value="Genomic_DNA"/>
</dbReference>
<accession>A0A0K3CKE6</accession>
<protein>
    <submittedName>
        <fullName evidence="1 2">Proteophosphoglycan ppg4</fullName>
    </submittedName>
</protein>